<dbReference type="Proteomes" id="UP000321750">
    <property type="component" value="Unassembled WGS sequence"/>
</dbReference>
<evidence type="ECO:0008006" key="3">
    <source>
        <dbReference type="Google" id="ProtNLM"/>
    </source>
</evidence>
<proteinExistence type="predicted"/>
<dbReference type="EMBL" id="BJZV01000046">
    <property type="protein sequence ID" value="GEP12531.1"/>
    <property type="molecule type" value="Genomic_DNA"/>
</dbReference>
<evidence type="ECO:0000313" key="1">
    <source>
        <dbReference type="EMBL" id="GEP12531.1"/>
    </source>
</evidence>
<name>A0A512JRG4_9HYPH</name>
<evidence type="ECO:0000313" key="2">
    <source>
        <dbReference type="Proteomes" id="UP000321750"/>
    </source>
</evidence>
<dbReference type="AlphaFoldDB" id="A0A512JRG4"/>
<gene>
    <name evidence="1" type="ORF">MGN01_43760</name>
</gene>
<comment type="caution">
    <text evidence="1">The sequence shown here is derived from an EMBL/GenBank/DDBJ whole genome shotgun (WGS) entry which is preliminary data.</text>
</comment>
<accession>A0A512JRG4</accession>
<sequence>MRERYNFPRVPFRSIGRACFADCLKAAWNEAREIVRLAGRGVEALRAAIVAVQTPPHRVGLSTSRREDGAAMVQRLWQVRVMTAAMELAAA</sequence>
<organism evidence="1 2">
    <name type="scientific">Methylobacterium gnaphalii</name>
    <dbReference type="NCBI Taxonomy" id="1010610"/>
    <lineage>
        <taxon>Bacteria</taxon>
        <taxon>Pseudomonadati</taxon>
        <taxon>Pseudomonadota</taxon>
        <taxon>Alphaproteobacteria</taxon>
        <taxon>Hyphomicrobiales</taxon>
        <taxon>Methylobacteriaceae</taxon>
        <taxon>Methylobacterium</taxon>
    </lineage>
</organism>
<protein>
    <recommendedName>
        <fullName evidence="3">Transposase</fullName>
    </recommendedName>
</protein>
<reference evidence="1 2" key="1">
    <citation type="submission" date="2019-07" db="EMBL/GenBank/DDBJ databases">
        <title>Whole genome shotgun sequence of Methylobacterium gnaphalii NBRC 107716.</title>
        <authorList>
            <person name="Hosoyama A."/>
            <person name="Uohara A."/>
            <person name="Ohji S."/>
            <person name="Ichikawa N."/>
        </authorList>
    </citation>
    <scope>NUCLEOTIDE SEQUENCE [LARGE SCALE GENOMIC DNA]</scope>
    <source>
        <strain evidence="1 2">NBRC 107716</strain>
    </source>
</reference>
<keyword evidence="2" id="KW-1185">Reference proteome</keyword>